<dbReference type="AlphaFoldDB" id="A0A3M2JL22"/>
<reference evidence="2 3" key="1">
    <citation type="submission" date="2018-10" db="EMBL/GenBank/DDBJ databases">
        <title>Isolation, diversity and antifungal activity of actinobacteria from wheat.</title>
        <authorList>
            <person name="Han C."/>
        </authorList>
    </citation>
    <scope>NUCLEOTIDE SEQUENCE [LARGE SCALE GENOMIC DNA]</scope>
    <source>
        <strain evidence="2 3">NEAU-YY56</strain>
    </source>
</reference>
<dbReference type="EMBL" id="RFFI01000009">
    <property type="protein sequence ID" value="RMI13824.1"/>
    <property type="molecule type" value="Genomic_DNA"/>
</dbReference>
<evidence type="ECO:0000256" key="1">
    <source>
        <dbReference type="SAM" id="MobiDB-lite"/>
    </source>
</evidence>
<keyword evidence="3" id="KW-1185">Reference proteome</keyword>
<organism evidence="2 3">
    <name type="scientific">Cellulomonas triticagri</name>
    <dbReference type="NCBI Taxonomy" id="2483352"/>
    <lineage>
        <taxon>Bacteria</taxon>
        <taxon>Bacillati</taxon>
        <taxon>Actinomycetota</taxon>
        <taxon>Actinomycetes</taxon>
        <taxon>Micrococcales</taxon>
        <taxon>Cellulomonadaceae</taxon>
        <taxon>Cellulomonas</taxon>
    </lineage>
</organism>
<evidence type="ECO:0000313" key="3">
    <source>
        <dbReference type="Proteomes" id="UP000269289"/>
    </source>
</evidence>
<dbReference type="Proteomes" id="UP000269289">
    <property type="component" value="Unassembled WGS sequence"/>
</dbReference>
<accession>A0A3M2JL22</accession>
<feature type="compositionally biased region" description="Basic and acidic residues" evidence="1">
    <location>
        <begin position="332"/>
        <end position="342"/>
    </location>
</feature>
<feature type="region of interest" description="Disordered" evidence="1">
    <location>
        <begin position="302"/>
        <end position="342"/>
    </location>
</feature>
<proteinExistence type="predicted"/>
<name>A0A3M2JL22_9CELL</name>
<protein>
    <submittedName>
        <fullName evidence="2">Uncharacterized protein</fullName>
    </submittedName>
</protein>
<evidence type="ECO:0000313" key="2">
    <source>
        <dbReference type="EMBL" id="RMI13824.1"/>
    </source>
</evidence>
<sequence length="342" mass="37492">MPPVDPHGQDVPPEFRRAAKLLRKVALATLDLTDAARPARPGSVAEHETADESFDGAWGRATFQLEHEVPPRLMATADHMTALAALTLEPRVILAMASVVRPCLENLAIVFWLYEPGIDTRERVRRRMNLRLSALVEQQNISAATGNGKDAGVARSLLAIRSSAQQHGYTWKVRRGRPLPNAMLHDRFLDEQMPTQRRLLSELFADSDGTDQGLGKLLQHLTSSVLHGHLHGTAAFILDTEPSSIAEVATAGIGLDASRFAQLYGAVLVGAVSTMARCGQHFGWELGPWMATAHQTMSTLTPWIETRPQRSRRPAARPSGGSSFFAPAHPTRPLDRGEYDRS</sequence>
<comment type="caution">
    <text evidence="2">The sequence shown here is derived from an EMBL/GenBank/DDBJ whole genome shotgun (WGS) entry which is preliminary data.</text>
</comment>
<gene>
    <name evidence="2" type="ORF">EBM89_03040</name>
</gene>